<sequence length="69" mass="7715">MLTADDHAWLKTANRRSYELHSDPSTTDPACYSPDVNPGARDWVLQPEAPESSSSMIIKDRWCPDAVDP</sequence>
<organism evidence="2 3">
    <name type="scientific">Jiangella mangrovi</name>
    <dbReference type="NCBI Taxonomy" id="1524084"/>
    <lineage>
        <taxon>Bacteria</taxon>
        <taxon>Bacillati</taxon>
        <taxon>Actinomycetota</taxon>
        <taxon>Actinomycetes</taxon>
        <taxon>Jiangellales</taxon>
        <taxon>Jiangellaceae</taxon>
        <taxon>Jiangella</taxon>
    </lineage>
</organism>
<name>A0A7W9GW57_9ACTN</name>
<accession>A0A7W9GW57</accession>
<dbReference type="EMBL" id="JACHMM010000001">
    <property type="protein sequence ID" value="MBB5790861.1"/>
    <property type="molecule type" value="Genomic_DNA"/>
</dbReference>
<proteinExistence type="predicted"/>
<evidence type="ECO:0000313" key="3">
    <source>
        <dbReference type="Proteomes" id="UP000542813"/>
    </source>
</evidence>
<evidence type="ECO:0000256" key="1">
    <source>
        <dbReference type="SAM" id="MobiDB-lite"/>
    </source>
</evidence>
<feature type="region of interest" description="Disordered" evidence="1">
    <location>
        <begin position="17"/>
        <end position="69"/>
    </location>
</feature>
<keyword evidence="3" id="KW-1185">Reference proteome</keyword>
<comment type="caution">
    <text evidence="2">The sequence shown here is derived from an EMBL/GenBank/DDBJ whole genome shotgun (WGS) entry which is preliminary data.</text>
</comment>
<protein>
    <submittedName>
        <fullName evidence="2">Uncharacterized protein</fullName>
    </submittedName>
</protein>
<dbReference type="Proteomes" id="UP000542813">
    <property type="component" value="Unassembled WGS sequence"/>
</dbReference>
<dbReference type="AlphaFoldDB" id="A0A7W9GW57"/>
<gene>
    <name evidence="2" type="ORF">HD601_005436</name>
</gene>
<evidence type="ECO:0000313" key="2">
    <source>
        <dbReference type="EMBL" id="MBB5790861.1"/>
    </source>
</evidence>
<dbReference type="RefSeq" id="WP_184827215.1">
    <property type="nucleotide sequence ID" value="NZ_JACHMM010000001.1"/>
</dbReference>
<reference evidence="2 3" key="1">
    <citation type="submission" date="2020-08" db="EMBL/GenBank/DDBJ databases">
        <title>Sequencing the genomes of 1000 actinobacteria strains.</title>
        <authorList>
            <person name="Klenk H.-P."/>
        </authorList>
    </citation>
    <scope>NUCLEOTIDE SEQUENCE [LARGE SCALE GENOMIC DNA]</scope>
    <source>
        <strain evidence="2 3">DSM 102122</strain>
    </source>
</reference>